<comment type="caution">
    <text evidence="9">The sequence shown here is derived from an EMBL/GenBank/DDBJ whole genome shotgun (WGS) entry which is preliminary data.</text>
</comment>
<dbReference type="EMBL" id="JBBMFC010000007">
    <property type="protein sequence ID" value="MEQ2578261.1"/>
    <property type="molecule type" value="Genomic_DNA"/>
</dbReference>
<evidence type="ECO:0000256" key="4">
    <source>
        <dbReference type="ARBA" id="ARBA00022692"/>
    </source>
</evidence>
<feature type="transmembrane region" description="Helical" evidence="8">
    <location>
        <begin position="65"/>
        <end position="84"/>
    </location>
</feature>
<dbReference type="InterPro" id="IPR051085">
    <property type="entry name" value="MB_O-acyltransferase"/>
</dbReference>
<evidence type="ECO:0000256" key="7">
    <source>
        <dbReference type="PIRNR" id="PIRNR016636"/>
    </source>
</evidence>
<feature type="transmembrane region" description="Helical" evidence="8">
    <location>
        <begin position="434"/>
        <end position="454"/>
    </location>
</feature>
<keyword evidence="10" id="KW-1185">Reference proteome</keyword>
<evidence type="ECO:0000256" key="6">
    <source>
        <dbReference type="ARBA" id="ARBA00023136"/>
    </source>
</evidence>
<dbReference type="InterPro" id="IPR028362">
    <property type="entry name" value="AlgI"/>
</dbReference>
<protein>
    <submittedName>
        <fullName evidence="9">MBOAT family O-acyltransferase</fullName>
        <ecNumber evidence="9">2.3.-.-</ecNumber>
    </submittedName>
</protein>
<keyword evidence="3 7" id="KW-1003">Cell membrane</keyword>
<evidence type="ECO:0000256" key="8">
    <source>
        <dbReference type="SAM" id="Phobius"/>
    </source>
</evidence>
<accession>A0ABV1HZW6</accession>
<keyword evidence="6 7" id="KW-0472">Membrane</keyword>
<gene>
    <name evidence="9" type="ORF">WMO62_05290</name>
</gene>
<dbReference type="InterPro" id="IPR024194">
    <property type="entry name" value="Ac/AlaTfrase_AlgI/DltB"/>
</dbReference>
<dbReference type="PIRSF" id="PIRSF016636">
    <property type="entry name" value="AlgI_DltB"/>
    <property type="match status" value="1"/>
</dbReference>
<feature type="transmembrane region" description="Helical" evidence="8">
    <location>
        <begin position="14"/>
        <end position="35"/>
    </location>
</feature>
<evidence type="ECO:0000313" key="10">
    <source>
        <dbReference type="Proteomes" id="UP001470288"/>
    </source>
</evidence>
<name>A0ABV1HZW6_9FIRM</name>
<dbReference type="Proteomes" id="UP001470288">
    <property type="component" value="Unassembled WGS sequence"/>
</dbReference>
<evidence type="ECO:0000256" key="2">
    <source>
        <dbReference type="ARBA" id="ARBA00010323"/>
    </source>
</evidence>
<dbReference type="PANTHER" id="PTHR13285">
    <property type="entry name" value="ACYLTRANSFERASE"/>
    <property type="match status" value="1"/>
</dbReference>
<comment type="subcellular location">
    <subcellularLocation>
        <location evidence="1">Cell membrane</location>
        <topology evidence="1">Multi-pass membrane protein</topology>
    </subcellularLocation>
</comment>
<dbReference type="EC" id="2.3.-.-" evidence="9"/>
<evidence type="ECO:0000256" key="3">
    <source>
        <dbReference type="ARBA" id="ARBA00022475"/>
    </source>
</evidence>
<evidence type="ECO:0000313" key="9">
    <source>
        <dbReference type="EMBL" id="MEQ2578261.1"/>
    </source>
</evidence>
<comment type="similarity">
    <text evidence="2 7">Belongs to the membrane-bound acyltransferase family.</text>
</comment>
<dbReference type="PANTHER" id="PTHR13285:SF18">
    <property type="entry name" value="PROTEIN-CYSTEINE N-PALMITOYLTRANSFERASE RASP"/>
    <property type="match status" value="1"/>
</dbReference>
<keyword evidence="7 9" id="KW-0808">Transferase</keyword>
<proteinExistence type="inferred from homology"/>
<feature type="transmembrane region" description="Helical" evidence="8">
    <location>
        <begin position="308"/>
        <end position="338"/>
    </location>
</feature>
<feature type="transmembrane region" description="Helical" evidence="8">
    <location>
        <begin position="240"/>
        <end position="258"/>
    </location>
</feature>
<reference evidence="9 10" key="1">
    <citation type="submission" date="2024-03" db="EMBL/GenBank/DDBJ databases">
        <title>Human intestinal bacterial collection.</title>
        <authorList>
            <person name="Pauvert C."/>
            <person name="Hitch T.C.A."/>
            <person name="Clavel T."/>
        </authorList>
    </citation>
    <scope>NUCLEOTIDE SEQUENCE [LARGE SCALE GENOMIC DNA]</scope>
    <source>
        <strain evidence="9 10">CLA-AA-H78B</strain>
    </source>
</reference>
<feature type="transmembrane region" description="Helical" evidence="8">
    <location>
        <begin position="377"/>
        <end position="398"/>
    </location>
</feature>
<dbReference type="PIRSF" id="PIRSF500217">
    <property type="entry name" value="AlgI"/>
    <property type="match status" value="1"/>
</dbReference>
<feature type="transmembrane region" description="Helical" evidence="8">
    <location>
        <begin position="404"/>
        <end position="422"/>
    </location>
</feature>
<keyword evidence="5 8" id="KW-1133">Transmembrane helix</keyword>
<keyword evidence="7 9" id="KW-0012">Acyltransferase</keyword>
<evidence type="ECO:0000256" key="5">
    <source>
        <dbReference type="ARBA" id="ARBA00022989"/>
    </source>
</evidence>
<feature type="transmembrane region" description="Helical" evidence="8">
    <location>
        <begin position="350"/>
        <end position="370"/>
    </location>
</feature>
<dbReference type="InterPro" id="IPR004299">
    <property type="entry name" value="MBOAT_fam"/>
</dbReference>
<feature type="transmembrane region" description="Helical" evidence="8">
    <location>
        <begin position="96"/>
        <end position="113"/>
    </location>
</feature>
<keyword evidence="4 8" id="KW-0812">Transmembrane</keyword>
<dbReference type="GO" id="GO:0016746">
    <property type="term" value="F:acyltransferase activity"/>
    <property type="evidence" value="ECO:0007669"/>
    <property type="project" value="UniProtKB-KW"/>
</dbReference>
<organism evidence="9 10">
    <name type="scientific">Hominiventricola aquisgranensis</name>
    <dbReference type="NCBI Taxonomy" id="3133164"/>
    <lineage>
        <taxon>Bacteria</taxon>
        <taxon>Bacillati</taxon>
        <taxon>Bacillota</taxon>
        <taxon>Clostridia</taxon>
        <taxon>Lachnospirales</taxon>
        <taxon>Lachnospiraceae</taxon>
        <taxon>Hominiventricola</taxon>
    </lineage>
</organism>
<sequence length="464" mass="54056">MWASPLYTSDEQDISAVVFSSIDFLFKFLPIFFVIYMFCPKAWKNLCLFAGSLLFYLYGVKDTPWYLALFLVSIIVNYRMSFWIDGSLEPVQKKRRLAAGVIFNLSILAVFKFTHRLPLGISFYTFQAVGWLIDVYREGRMQDANFVKFGTFMTLFPHVISGPILRWKDTSRDLSRKNRGLDALENGLRELTIGLGMKVLLANQMADLWEKIRAVGYESISTPLAWLGIVAFSFEIYFDFYGYSLMAIGLGEMFGFHLPKNFQYPYMATSMTDFWRRWHMTLGSWFRDYVYIPLGGSRCSKGKMIRNLLVVWLLTGLWHGAGWNFLLWGFLLFVLVAVEKLCLLKVFRRVPILGHVYMILAIPLSWLIFAISDPGQIWIYVQRLFPFLAAAGRFSWFAGDYLKYGKMYLITLLAGMILITPLPRKLYERYKGSMWSALVLILIFWFSVYCIWIGQDDPFMYFAF</sequence>
<dbReference type="RefSeq" id="WP_349144051.1">
    <property type="nucleotide sequence ID" value="NZ_JBBMFC010000007.1"/>
</dbReference>
<evidence type="ECO:0000256" key="1">
    <source>
        <dbReference type="ARBA" id="ARBA00004651"/>
    </source>
</evidence>
<dbReference type="Pfam" id="PF03062">
    <property type="entry name" value="MBOAT"/>
    <property type="match status" value="1"/>
</dbReference>